<dbReference type="InterPro" id="IPR003751">
    <property type="entry name" value="CsrA"/>
</dbReference>
<evidence type="ECO:0000256" key="1">
    <source>
        <dbReference type="ARBA" id="ARBA00022490"/>
    </source>
</evidence>
<comment type="subunit">
    <text evidence="4">Homodimer; the beta-strands of each monomer intercalate to form a hydrophobic core, while the alpha-helices form wings that extend away from the core.</text>
</comment>
<reference evidence="5 6" key="1">
    <citation type="submission" date="2019-02" db="EMBL/GenBank/DDBJ databases">
        <title>Deep-cultivation of Planctomycetes and their phenomic and genomic characterization uncovers novel biology.</title>
        <authorList>
            <person name="Wiegand S."/>
            <person name="Jogler M."/>
            <person name="Boedeker C."/>
            <person name="Pinto D."/>
            <person name="Vollmers J."/>
            <person name="Rivas-Marin E."/>
            <person name="Kohn T."/>
            <person name="Peeters S.H."/>
            <person name="Heuer A."/>
            <person name="Rast P."/>
            <person name="Oberbeckmann S."/>
            <person name="Bunk B."/>
            <person name="Jeske O."/>
            <person name="Meyerdierks A."/>
            <person name="Storesund J.E."/>
            <person name="Kallscheuer N."/>
            <person name="Luecker S."/>
            <person name="Lage O.M."/>
            <person name="Pohl T."/>
            <person name="Merkel B.J."/>
            <person name="Hornburger P."/>
            <person name="Mueller R.-W."/>
            <person name="Bruemmer F."/>
            <person name="Labrenz M."/>
            <person name="Spormann A.M."/>
            <person name="Op den Camp H."/>
            <person name="Overmann J."/>
            <person name="Amann R."/>
            <person name="Jetten M.S.M."/>
            <person name="Mascher T."/>
            <person name="Medema M.H."/>
            <person name="Devos D.P."/>
            <person name="Kaster A.-K."/>
            <person name="Ovreas L."/>
            <person name="Rohde M."/>
            <person name="Galperin M.Y."/>
            <person name="Jogler C."/>
        </authorList>
    </citation>
    <scope>NUCLEOTIDE SEQUENCE [LARGE SCALE GENOMIC DNA]</scope>
    <source>
        <strain evidence="5 6">Pan241w</strain>
    </source>
</reference>
<proteinExistence type="inferred from homology"/>
<dbReference type="GO" id="GO:0005829">
    <property type="term" value="C:cytosol"/>
    <property type="evidence" value="ECO:0007669"/>
    <property type="project" value="TreeGrafter"/>
</dbReference>
<dbReference type="GO" id="GO:0006402">
    <property type="term" value="P:mRNA catabolic process"/>
    <property type="evidence" value="ECO:0007669"/>
    <property type="project" value="InterPro"/>
</dbReference>
<dbReference type="RefSeq" id="WP_145212122.1">
    <property type="nucleotide sequence ID" value="NZ_CP036269.1"/>
</dbReference>
<protein>
    <recommendedName>
        <fullName evidence="4">Translational regulator CsrA</fullName>
    </recommendedName>
</protein>
<keyword evidence="1 4" id="KW-0963">Cytoplasm</keyword>
<evidence type="ECO:0000256" key="4">
    <source>
        <dbReference type="HAMAP-Rule" id="MF_00167"/>
    </source>
</evidence>
<dbReference type="PANTHER" id="PTHR34984">
    <property type="entry name" value="CARBON STORAGE REGULATOR"/>
    <property type="match status" value="1"/>
</dbReference>
<dbReference type="GO" id="GO:1902208">
    <property type="term" value="P:regulation of bacterial-type flagellum assembly"/>
    <property type="evidence" value="ECO:0007669"/>
    <property type="project" value="UniProtKB-UniRule"/>
</dbReference>
<evidence type="ECO:0000313" key="6">
    <source>
        <dbReference type="Proteomes" id="UP000317171"/>
    </source>
</evidence>
<dbReference type="GO" id="GO:0044781">
    <property type="term" value="P:bacterial-type flagellum organization"/>
    <property type="evidence" value="ECO:0007669"/>
    <property type="project" value="UniProtKB-KW"/>
</dbReference>
<dbReference type="AlphaFoldDB" id="A0A517RB26"/>
<comment type="similarity">
    <text evidence="4">Belongs to the CsrA/RsmA family.</text>
</comment>
<gene>
    <name evidence="4" type="primary">csrA</name>
    <name evidence="5" type="ORF">Pan241w_11480</name>
</gene>
<dbReference type="InterPro" id="IPR036107">
    <property type="entry name" value="CsrA_sf"/>
</dbReference>
<dbReference type="Proteomes" id="UP000317171">
    <property type="component" value="Chromosome"/>
</dbReference>
<dbReference type="HAMAP" id="MF_00167">
    <property type="entry name" value="CsrA"/>
    <property type="match status" value="1"/>
</dbReference>
<dbReference type="SUPFAM" id="SSF117130">
    <property type="entry name" value="CsrA-like"/>
    <property type="match status" value="1"/>
</dbReference>
<dbReference type="OrthoDB" id="289081at2"/>
<dbReference type="EMBL" id="CP036269">
    <property type="protein sequence ID" value="QDT41089.1"/>
    <property type="molecule type" value="Genomic_DNA"/>
</dbReference>
<dbReference type="KEGG" id="gaz:Pan241w_11480"/>
<keyword evidence="4" id="KW-1005">Bacterial flagellum biogenesis</keyword>
<comment type="subcellular location">
    <subcellularLocation>
        <location evidence="4">Cytoplasm</location>
    </subcellularLocation>
</comment>
<keyword evidence="3 4" id="KW-0694">RNA-binding</keyword>
<dbReference type="GO" id="GO:0045947">
    <property type="term" value="P:negative regulation of translational initiation"/>
    <property type="evidence" value="ECO:0007669"/>
    <property type="project" value="UniProtKB-UniRule"/>
</dbReference>
<dbReference type="Gene3D" id="2.60.40.4380">
    <property type="entry name" value="Translational regulator CsrA"/>
    <property type="match status" value="1"/>
</dbReference>
<dbReference type="GO" id="GO:0006109">
    <property type="term" value="P:regulation of carbohydrate metabolic process"/>
    <property type="evidence" value="ECO:0007669"/>
    <property type="project" value="InterPro"/>
</dbReference>
<keyword evidence="4" id="KW-0678">Repressor</keyword>
<evidence type="ECO:0000256" key="2">
    <source>
        <dbReference type="ARBA" id="ARBA00022845"/>
    </source>
</evidence>
<dbReference type="GO" id="GO:0048027">
    <property type="term" value="F:mRNA 5'-UTR binding"/>
    <property type="evidence" value="ECO:0007669"/>
    <property type="project" value="UniProtKB-UniRule"/>
</dbReference>
<sequence>MLVLERKVDQRIRIGNDVELVIIKTSRGAVKIGIAAPDEVKIVRGELVKESEYEHENAA</sequence>
<dbReference type="Pfam" id="PF02599">
    <property type="entry name" value="CsrA"/>
    <property type="match status" value="1"/>
</dbReference>
<name>A0A517RB26_9PLAN</name>
<accession>A0A517RB26</accession>
<comment type="function">
    <text evidence="4">A translational regulator that binds mRNA to regulate translation initiation and/or mRNA stability. Usually binds in the 5'-UTR at or near the Shine-Dalgarno sequence preventing ribosome-binding, thus repressing translation. Its main target seems to be the major flagellin gene, while its function is anatagonized by FliW.</text>
</comment>
<organism evidence="5 6">
    <name type="scientific">Gimesia alba</name>
    <dbReference type="NCBI Taxonomy" id="2527973"/>
    <lineage>
        <taxon>Bacteria</taxon>
        <taxon>Pseudomonadati</taxon>
        <taxon>Planctomycetota</taxon>
        <taxon>Planctomycetia</taxon>
        <taxon>Planctomycetales</taxon>
        <taxon>Planctomycetaceae</taxon>
        <taxon>Gimesia</taxon>
    </lineage>
</organism>
<keyword evidence="2 4" id="KW-0810">Translation regulation</keyword>
<evidence type="ECO:0000256" key="3">
    <source>
        <dbReference type="ARBA" id="ARBA00022884"/>
    </source>
</evidence>
<keyword evidence="6" id="KW-1185">Reference proteome</keyword>
<dbReference type="PANTHER" id="PTHR34984:SF1">
    <property type="entry name" value="CARBON STORAGE REGULATOR"/>
    <property type="match status" value="1"/>
</dbReference>
<evidence type="ECO:0000313" key="5">
    <source>
        <dbReference type="EMBL" id="QDT41089.1"/>
    </source>
</evidence>